<dbReference type="PANTHER" id="PTHR10151:SF120">
    <property type="entry name" value="BIS(5'-ADENOSYL)-TRIPHOSPHATASE"/>
    <property type="match status" value="1"/>
</dbReference>
<accession>A0A0G3EWR6</accession>
<evidence type="ECO:0000256" key="1">
    <source>
        <dbReference type="SAM" id="SignalP"/>
    </source>
</evidence>
<evidence type="ECO:0000313" key="3">
    <source>
        <dbReference type="Proteomes" id="UP000036700"/>
    </source>
</evidence>
<feature type="chain" id="PRO_5006798184" description="Phosphodiesterase" evidence="1">
    <location>
        <begin position="23"/>
        <end position="502"/>
    </location>
</feature>
<organism evidence="2 3">
    <name type="scientific">Pandoraea thiooxydans</name>
    <dbReference type="NCBI Taxonomy" id="445709"/>
    <lineage>
        <taxon>Bacteria</taxon>
        <taxon>Pseudomonadati</taxon>
        <taxon>Pseudomonadota</taxon>
        <taxon>Betaproteobacteria</taxon>
        <taxon>Burkholderiales</taxon>
        <taxon>Burkholderiaceae</taxon>
        <taxon>Pandoraea</taxon>
    </lineage>
</organism>
<protein>
    <recommendedName>
        <fullName evidence="4">Phosphodiesterase</fullName>
    </recommendedName>
</protein>
<gene>
    <name evidence="2" type="ORF">ABW99_07440</name>
</gene>
<sequence length="502" mass="53115">MKKRFSAAIAGLGMCVAALAGAASLPANAPARHVLLISVDGLHGSDLAYFIEAHPHSTLAALARHGIDYGNARTVGPADSFPGLLALITGGTPAATGVYYDVTYDRSLSPAGSDCRGRGAAVPYNEAIDATAAGKRDTIDPAKLPRDPRDGCRPVYPHAYLRVNTVFEAVRAAGGYTAWTDKHPAYELVQGPSGHGVDDLFLPEIGANYEARQAAPVNGITASLARTEAYDDMKAHALVNEIDGLTHDGRRRAPVPNLFGLNLQAINVAQKLYGYRDADGAPTPGLTQALEHTDRILGRFVEALRRQGLRDDTLIVVTAKHGNGPIDPARLHKVDRNELARVIDAAAPGALAQLTVDSGALIWLRAPSATAQVAAALRAHAAPLGIADVLSGERLARRFPSPQQDSRTPDIIVMTKAGVIYTKPADGKRMEHGGFGNDDRHVALLLSSPRLAHAGRLVTYPVSTTQVAPTMLAALGLHPTALKAVVLENTPTLPQVDWLKPR</sequence>
<name>A0A0G3EWR6_9BURK</name>
<dbReference type="KEGG" id="ptx:ABW99_07440"/>
<dbReference type="STRING" id="445709.ABW99_07440"/>
<evidence type="ECO:0008006" key="4">
    <source>
        <dbReference type="Google" id="ProtNLM"/>
    </source>
</evidence>
<dbReference type="InterPro" id="IPR002591">
    <property type="entry name" value="Phosphodiest/P_Trfase"/>
</dbReference>
<proteinExistence type="predicted"/>
<dbReference type="SUPFAM" id="SSF53649">
    <property type="entry name" value="Alkaline phosphatase-like"/>
    <property type="match status" value="1"/>
</dbReference>
<dbReference type="RefSeq" id="WP_052892639.1">
    <property type="nucleotide sequence ID" value="NZ_CP011568.3"/>
</dbReference>
<keyword evidence="1" id="KW-0732">Signal</keyword>
<evidence type="ECO:0000313" key="2">
    <source>
        <dbReference type="EMBL" id="AKJ70439.2"/>
    </source>
</evidence>
<dbReference type="Gene3D" id="3.40.720.10">
    <property type="entry name" value="Alkaline Phosphatase, subunit A"/>
    <property type="match status" value="1"/>
</dbReference>
<dbReference type="Pfam" id="PF01663">
    <property type="entry name" value="Phosphodiest"/>
    <property type="match status" value="1"/>
</dbReference>
<feature type="signal peptide" evidence="1">
    <location>
        <begin position="1"/>
        <end position="22"/>
    </location>
</feature>
<dbReference type="AlphaFoldDB" id="A0A0G3EWR6"/>
<dbReference type="Proteomes" id="UP000036700">
    <property type="component" value="Chromosome"/>
</dbReference>
<dbReference type="InterPro" id="IPR017850">
    <property type="entry name" value="Alkaline_phosphatase_core_sf"/>
</dbReference>
<dbReference type="PANTHER" id="PTHR10151">
    <property type="entry name" value="ECTONUCLEOTIDE PYROPHOSPHATASE/PHOSPHODIESTERASE"/>
    <property type="match status" value="1"/>
</dbReference>
<dbReference type="EMBL" id="CP011568">
    <property type="protein sequence ID" value="AKJ70439.2"/>
    <property type="molecule type" value="Genomic_DNA"/>
</dbReference>
<reference evidence="3" key="1">
    <citation type="submission" date="2015-06" db="EMBL/GenBank/DDBJ databases">
        <authorList>
            <person name="Lim Y.L."/>
            <person name="Ee R."/>
            <person name="Yong D."/>
            <person name="How K.Y."/>
            <person name="Yin W.F."/>
            <person name="Chan K.G."/>
        </authorList>
    </citation>
    <scope>NUCLEOTIDE SEQUENCE [LARGE SCALE GENOMIC DNA]</scope>
    <source>
        <strain evidence="3">DSM 25325</strain>
    </source>
</reference>
<dbReference type="GO" id="GO:0016787">
    <property type="term" value="F:hydrolase activity"/>
    <property type="evidence" value="ECO:0007669"/>
    <property type="project" value="UniProtKB-ARBA"/>
</dbReference>
<keyword evidence="3" id="KW-1185">Reference proteome</keyword>